<comment type="similarity">
    <text evidence="1">Belongs to the ACBP family.</text>
</comment>
<accession>A0A0B1P1J0</accession>
<organism evidence="5 6">
    <name type="scientific">Uncinula necator</name>
    <name type="common">Grape powdery mildew</name>
    <dbReference type="NCBI Taxonomy" id="52586"/>
    <lineage>
        <taxon>Eukaryota</taxon>
        <taxon>Fungi</taxon>
        <taxon>Dikarya</taxon>
        <taxon>Ascomycota</taxon>
        <taxon>Pezizomycotina</taxon>
        <taxon>Leotiomycetes</taxon>
        <taxon>Erysiphales</taxon>
        <taxon>Erysiphaceae</taxon>
        <taxon>Erysiphe</taxon>
    </lineage>
</organism>
<keyword evidence="6" id="KW-1185">Reference proteome</keyword>
<reference evidence="5 6" key="1">
    <citation type="journal article" date="2014" name="BMC Genomics">
        <title>Adaptive genomic structural variation in the grape powdery mildew pathogen, Erysiphe necator.</title>
        <authorList>
            <person name="Jones L."/>
            <person name="Riaz S."/>
            <person name="Morales-Cruz A."/>
            <person name="Amrine K.C."/>
            <person name="McGuire B."/>
            <person name="Gubler W.D."/>
            <person name="Walker M.A."/>
            <person name="Cantu D."/>
        </authorList>
    </citation>
    <scope>NUCLEOTIDE SEQUENCE [LARGE SCALE GENOMIC DNA]</scope>
    <source>
        <strain evidence="6">c</strain>
    </source>
</reference>
<feature type="domain" description="ACB" evidence="4">
    <location>
        <begin position="10"/>
        <end position="98"/>
    </location>
</feature>
<evidence type="ECO:0000313" key="5">
    <source>
        <dbReference type="EMBL" id="KHJ32103.1"/>
    </source>
</evidence>
<evidence type="ECO:0000259" key="4">
    <source>
        <dbReference type="PROSITE" id="PS51228"/>
    </source>
</evidence>
<dbReference type="InterPro" id="IPR035984">
    <property type="entry name" value="Acyl-CoA-binding_sf"/>
</dbReference>
<gene>
    <name evidence="5" type="ORF">EV44_g2938</name>
</gene>
<sequence length="109" mass="11849">MATTTTATGPSDPFAIAADDSTKLTEKPNSDELLELYSLYKIATGEDITKAPEVGMFDLKGKSKRKAWQAKVDTGITPEDAKAAYIALVENFKVKYKYDPNKVSEKIGG</sequence>
<evidence type="ECO:0000313" key="6">
    <source>
        <dbReference type="Proteomes" id="UP000030854"/>
    </source>
</evidence>
<evidence type="ECO:0000256" key="3">
    <source>
        <dbReference type="SAM" id="MobiDB-lite"/>
    </source>
</evidence>
<dbReference type="PANTHER" id="PTHR23310:SF62">
    <property type="entry name" value="ACYL-COA BINDING PROTEIN 1, ISOFORM A"/>
    <property type="match status" value="1"/>
</dbReference>
<dbReference type="Pfam" id="PF00887">
    <property type="entry name" value="ACBP"/>
    <property type="match status" value="1"/>
</dbReference>
<name>A0A0B1P1J0_UNCNE</name>
<dbReference type="PROSITE" id="PS51228">
    <property type="entry name" value="ACB_2"/>
    <property type="match status" value="1"/>
</dbReference>
<proteinExistence type="inferred from homology"/>
<dbReference type="GO" id="GO:0006631">
    <property type="term" value="P:fatty acid metabolic process"/>
    <property type="evidence" value="ECO:0007669"/>
    <property type="project" value="TreeGrafter"/>
</dbReference>
<dbReference type="PANTHER" id="PTHR23310">
    <property type="entry name" value="ACYL-COA-BINDING PROTEIN, ACBP"/>
    <property type="match status" value="1"/>
</dbReference>
<dbReference type="InterPro" id="IPR014352">
    <property type="entry name" value="FERM/acyl-CoA-bd_prot_sf"/>
</dbReference>
<comment type="caution">
    <text evidence="5">The sequence shown here is derived from an EMBL/GenBank/DDBJ whole genome shotgun (WGS) entry which is preliminary data.</text>
</comment>
<evidence type="ECO:0000256" key="2">
    <source>
        <dbReference type="ARBA" id="ARBA00023121"/>
    </source>
</evidence>
<evidence type="ECO:0000256" key="1">
    <source>
        <dbReference type="ARBA" id="ARBA00005567"/>
    </source>
</evidence>
<dbReference type="AlphaFoldDB" id="A0A0B1P1J0"/>
<dbReference type="Gene3D" id="1.20.80.10">
    <property type="match status" value="1"/>
</dbReference>
<protein>
    <submittedName>
        <fullName evidence="5">Putative acyl binding protein</fullName>
    </submittedName>
</protein>
<feature type="region of interest" description="Disordered" evidence="3">
    <location>
        <begin position="1"/>
        <end position="22"/>
    </location>
</feature>
<dbReference type="GO" id="GO:0000062">
    <property type="term" value="F:fatty-acyl-CoA binding"/>
    <property type="evidence" value="ECO:0007669"/>
    <property type="project" value="InterPro"/>
</dbReference>
<dbReference type="HOGENOM" id="CLU_118853_2_0_1"/>
<dbReference type="InterPro" id="IPR000582">
    <property type="entry name" value="Acyl-CoA-binding_protein"/>
</dbReference>
<dbReference type="OMA" id="RYKFEAW"/>
<dbReference type="STRING" id="52586.A0A0B1P1J0"/>
<dbReference type="EMBL" id="JNVN01002333">
    <property type="protein sequence ID" value="KHJ32103.1"/>
    <property type="molecule type" value="Genomic_DNA"/>
</dbReference>
<dbReference type="Proteomes" id="UP000030854">
    <property type="component" value="Unassembled WGS sequence"/>
</dbReference>
<dbReference type="PRINTS" id="PR00689">
    <property type="entry name" value="ACOABINDINGP"/>
</dbReference>
<keyword evidence="2" id="KW-0446">Lipid-binding</keyword>
<dbReference type="SUPFAM" id="SSF47027">
    <property type="entry name" value="Acyl-CoA binding protein"/>
    <property type="match status" value="1"/>
</dbReference>